<dbReference type="PANTHER" id="PTHR22916">
    <property type="entry name" value="GLYCOSYLTRANSFERASE"/>
    <property type="match status" value="1"/>
</dbReference>
<evidence type="ECO:0000313" key="3">
    <source>
        <dbReference type="Proteomes" id="UP000076964"/>
    </source>
</evidence>
<dbReference type="OrthoDB" id="9812327at2"/>
<dbReference type="RefSeq" id="WP_068543195.1">
    <property type="nucleotide sequence ID" value="NZ_LSFI01000045.1"/>
</dbReference>
<comment type="caution">
    <text evidence="2">The sequence shown here is derived from an EMBL/GenBank/DDBJ whole genome shotgun (WGS) entry which is preliminary data.</text>
</comment>
<organism evidence="2 3">
    <name type="scientific">Thermodesulfatator autotrophicus</name>
    <dbReference type="NCBI Taxonomy" id="1795632"/>
    <lineage>
        <taxon>Bacteria</taxon>
        <taxon>Pseudomonadati</taxon>
        <taxon>Thermodesulfobacteriota</taxon>
        <taxon>Thermodesulfobacteria</taxon>
        <taxon>Thermodesulfobacteriales</taxon>
        <taxon>Thermodesulfatatoraceae</taxon>
        <taxon>Thermodesulfatator</taxon>
    </lineage>
</organism>
<accession>A0A177E520</accession>
<protein>
    <recommendedName>
        <fullName evidence="1">Glycosyltransferase 2-like domain-containing protein</fullName>
    </recommendedName>
</protein>
<dbReference type="Pfam" id="PF00535">
    <property type="entry name" value="Glycos_transf_2"/>
    <property type="match status" value="1"/>
</dbReference>
<proteinExistence type="predicted"/>
<name>A0A177E520_9BACT</name>
<dbReference type="Gene3D" id="3.90.550.10">
    <property type="entry name" value="Spore Coat Polysaccharide Biosynthesis Protein SpsA, Chain A"/>
    <property type="match status" value="1"/>
</dbReference>
<dbReference type="SUPFAM" id="SSF53448">
    <property type="entry name" value="Nucleotide-diphospho-sugar transferases"/>
    <property type="match status" value="1"/>
</dbReference>
<gene>
    <name evidence="2" type="ORF">TH606_09260</name>
</gene>
<evidence type="ECO:0000259" key="1">
    <source>
        <dbReference type="Pfam" id="PF00535"/>
    </source>
</evidence>
<dbReference type="EMBL" id="LSFI01000045">
    <property type="protein sequence ID" value="OAG27005.1"/>
    <property type="molecule type" value="Genomic_DNA"/>
</dbReference>
<dbReference type="GO" id="GO:0016758">
    <property type="term" value="F:hexosyltransferase activity"/>
    <property type="evidence" value="ECO:0007669"/>
    <property type="project" value="UniProtKB-ARBA"/>
</dbReference>
<sequence>MDKVLISVIIPTYNNACYIKQAVDSVLSQSFRDFEIIVIDDGSTDNTKEVLFDYFRNGKIRYIYQENKGVSEARNRGIIEARGKYISFLDADDLYLRDTLKERINFLTQFNLKFIVTDFLLIESDEDLFRLKSLTPVLKKRGFLDHFKTDFDSDYILVDCRQFARVCLKYIPPRLTTILVEREFLIKNKIFFDRRLHRSEDLDFMWKIISFLEFDLVGILRKPTYIYMFNRASHQKNPRYTEKLIYYNNMISHISHIFPKKVIAERIYSDYWTIYKDGDLRSRLLLLKKFLFLYPFSFKYWKSLLSLLIKSFLLSKLNKKFR</sequence>
<dbReference type="InterPro" id="IPR001173">
    <property type="entry name" value="Glyco_trans_2-like"/>
</dbReference>
<evidence type="ECO:0000313" key="2">
    <source>
        <dbReference type="EMBL" id="OAG27005.1"/>
    </source>
</evidence>
<dbReference type="CDD" id="cd00761">
    <property type="entry name" value="Glyco_tranf_GTA_type"/>
    <property type="match status" value="1"/>
</dbReference>
<dbReference type="InterPro" id="IPR029044">
    <property type="entry name" value="Nucleotide-diphossugar_trans"/>
</dbReference>
<feature type="domain" description="Glycosyltransferase 2-like" evidence="1">
    <location>
        <begin position="7"/>
        <end position="147"/>
    </location>
</feature>
<reference evidence="2 3" key="1">
    <citation type="submission" date="2016-02" db="EMBL/GenBank/DDBJ databases">
        <title>Draft genome sequence of Thermodesulfatator sp. S606.</title>
        <authorList>
            <person name="Lai Q."/>
            <person name="Cao J."/>
            <person name="Dupont S."/>
            <person name="Shao Z."/>
            <person name="Jebbar M."/>
            <person name="Alain K."/>
        </authorList>
    </citation>
    <scope>NUCLEOTIDE SEQUENCE [LARGE SCALE GENOMIC DNA]</scope>
    <source>
        <strain evidence="2 3">S606</strain>
    </source>
</reference>
<dbReference type="PANTHER" id="PTHR22916:SF3">
    <property type="entry name" value="UDP-GLCNAC:BETAGAL BETA-1,3-N-ACETYLGLUCOSAMINYLTRANSFERASE-LIKE PROTEIN 1"/>
    <property type="match status" value="1"/>
</dbReference>
<keyword evidence="3" id="KW-1185">Reference proteome</keyword>
<dbReference type="Proteomes" id="UP000076964">
    <property type="component" value="Unassembled WGS sequence"/>
</dbReference>
<dbReference type="AlphaFoldDB" id="A0A177E520"/>
<dbReference type="STRING" id="1795632.TH606_09260"/>